<accession>A0A9X1TN40</accession>
<name>A0A9X1TN40_9BACT</name>
<protein>
    <submittedName>
        <fullName evidence="1">Uncharacterized protein</fullName>
    </submittedName>
</protein>
<evidence type="ECO:0000313" key="2">
    <source>
        <dbReference type="Proteomes" id="UP001139000"/>
    </source>
</evidence>
<organism evidence="1 2">
    <name type="scientific">Dyadobacter chenwenxiniae</name>
    <dbReference type="NCBI Taxonomy" id="2906456"/>
    <lineage>
        <taxon>Bacteria</taxon>
        <taxon>Pseudomonadati</taxon>
        <taxon>Bacteroidota</taxon>
        <taxon>Cytophagia</taxon>
        <taxon>Cytophagales</taxon>
        <taxon>Spirosomataceae</taxon>
        <taxon>Dyadobacter</taxon>
    </lineage>
</organism>
<evidence type="ECO:0000313" key="1">
    <source>
        <dbReference type="EMBL" id="MCF0064228.1"/>
    </source>
</evidence>
<sequence length="80" mass="9026">MKTTHHTTGLNAIQIGLLRMFDRQIPDEDVLEIKKIIVKHLGKKLLEEVDNVVQKKGISASDYESLDSEDVRSTSGPEHE</sequence>
<keyword evidence="2" id="KW-1185">Reference proteome</keyword>
<dbReference type="EMBL" id="JAJTTC010000007">
    <property type="protein sequence ID" value="MCF0064228.1"/>
    <property type="molecule type" value="Genomic_DNA"/>
</dbReference>
<proteinExistence type="predicted"/>
<dbReference type="AlphaFoldDB" id="A0A9X1TN40"/>
<reference evidence="1" key="1">
    <citation type="submission" date="2021-12" db="EMBL/GenBank/DDBJ databases">
        <title>Novel species in genus Dyadobacter.</title>
        <authorList>
            <person name="Ma C."/>
        </authorList>
    </citation>
    <scope>NUCLEOTIDE SEQUENCE</scope>
    <source>
        <strain evidence="1">LJ419</strain>
    </source>
</reference>
<comment type="caution">
    <text evidence="1">The sequence shown here is derived from an EMBL/GenBank/DDBJ whole genome shotgun (WGS) entry which is preliminary data.</text>
</comment>
<dbReference type="RefSeq" id="WP_234657157.1">
    <property type="nucleotide sequence ID" value="NZ_CP094997.1"/>
</dbReference>
<dbReference type="Proteomes" id="UP001139000">
    <property type="component" value="Unassembled WGS sequence"/>
</dbReference>
<gene>
    <name evidence="1" type="ORF">LXM26_22115</name>
</gene>